<dbReference type="GO" id="GO:0051028">
    <property type="term" value="P:mRNA transport"/>
    <property type="evidence" value="ECO:0007669"/>
    <property type="project" value="UniProtKB-KW"/>
</dbReference>
<keyword evidence="16" id="KW-1185">Reference proteome</keyword>
<dbReference type="InParanoid" id="A0A1Y1Y0G4"/>
<evidence type="ECO:0000256" key="4">
    <source>
        <dbReference type="ARBA" id="ARBA00022448"/>
    </source>
</evidence>
<evidence type="ECO:0000256" key="13">
    <source>
        <dbReference type="SAM" id="Coils"/>
    </source>
</evidence>
<comment type="caution">
    <text evidence="15">The sequence shown here is derived from an EMBL/GenBank/DDBJ whole genome shotgun (WGS) entry which is preliminary data.</text>
</comment>
<evidence type="ECO:0000256" key="1">
    <source>
        <dbReference type="ARBA" id="ARBA00004567"/>
    </source>
</evidence>
<dbReference type="PANTHER" id="PTHR12084">
    <property type="entry name" value="NUCLEAR PORE GLYCOPROTEIN P62-RELATED"/>
    <property type="match status" value="1"/>
</dbReference>
<evidence type="ECO:0000256" key="2">
    <source>
        <dbReference type="ARBA" id="ARBA00004620"/>
    </source>
</evidence>
<dbReference type="GO" id="GO:0044613">
    <property type="term" value="C:nuclear pore central transport channel"/>
    <property type="evidence" value="ECO:0007669"/>
    <property type="project" value="TreeGrafter"/>
</dbReference>
<evidence type="ECO:0000256" key="3">
    <source>
        <dbReference type="ARBA" id="ARBA00005911"/>
    </source>
</evidence>
<evidence type="ECO:0000259" key="14">
    <source>
        <dbReference type="Pfam" id="PF05064"/>
    </source>
</evidence>
<keyword evidence="8" id="KW-0906">Nuclear pore complex</keyword>
<keyword evidence="5" id="KW-0509">mRNA transport</keyword>
<dbReference type="Pfam" id="PF05064">
    <property type="entry name" value="Nsp1_C"/>
    <property type="match status" value="1"/>
</dbReference>
<dbReference type="GO" id="GO:0031965">
    <property type="term" value="C:nuclear membrane"/>
    <property type="evidence" value="ECO:0007669"/>
    <property type="project" value="UniProtKB-SubCell"/>
</dbReference>
<dbReference type="GO" id="GO:0006606">
    <property type="term" value="P:protein import into nucleus"/>
    <property type="evidence" value="ECO:0007669"/>
    <property type="project" value="TreeGrafter"/>
</dbReference>
<comment type="similarity">
    <text evidence="3">Belongs to the nucleoporin NSP1/NUP62 family.</text>
</comment>
<dbReference type="FunFam" id="1.20.5.170:FF:000040">
    <property type="entry name" value="Nuclear pore glycoprotein p62"/>
    <property type="match status" value="1"/>
</dbReference>
<feature type="domain" description="Nucleoporin NSP1-like C-terminal" evidence="14">
    <location>
        <begin position="1"/>
        <end position="87"/>
    </location>
</feature>
<evidence type="ECO:0000313" key="15">
    <source>
        <dbReference type="EMBL" id="ORX91459.1"/>
    </source>
</evidence>
<keyword evidence="7" id="KW-0811">Translocation</keyword>
<dbReference type="OrthoDB" id="344345at2759"/>
<dbReference type="PANTHER" id="PTHR12084:SF0">
    <property type="entry name" value="NUCLEAR PORE GLYCOPROTEIN P62"/>
    <property type="match status" value="1"/>
</dbReference>
<dbReference type="GO" id="GO:0005543">
    <property type="term" value="F:phospholipid binding"/>
    <property type="evidence" value="ECO:0007669"/>
    <property type="project" value="TreeGrafter"/>
</dbReference>
<evidence type="ECO:0000256" key="9">
    <source>
        <dbReference type="ARBA" id="ARBA00023242"/>
    </source>
</evidence>
<dbReference type="InterPro" id="IPR026010">
    <property type="entry name" value="NSP1/NUP62"/>
</dbReference>
<keyword evidence="9" id="KW-0539">Nucleus</keyword>
<dbReference type="Gene3D" id="1.20.5.170">
    <property type="match status" value="1"/>
</dbReference>
<evidence type="ECO:0000256" key="7">
    <source>
        <dbReference type="ARBA" id="ARBA00023010"/>
    </source>
</evidence>
<dbReference type="Proteomes" id="UP000193498">
    <property type="component" value="Unassembled WGS sequence"/>
</dbReference>
<evidence type="ECO:0000256" key="5">
    <source>
        <dbReference type="ARBA" id="ARBA00022816"/>
    </source>
</evidence>
<evidence type="ECO:0000256" key="10">
    <source>
        <dbReference type="ARBA" id="ARBA00068864"/>
    </source>
</evidence>
<dbReference type="STRING" id="1314790.A0A1Y1Y0G4"/>
<evidence type="ECO:0000256" key="6">
    <source>
        <dbReference type="ARBA" id="ARBA00022927"/>
    </source>
</evidence>
<protein>
    <recommendedName>
        <fullName evidence="10">Nucleoporin NSP1</fullName>
    </recommendedName>
    <alternativeName>
        <fullName evidence="11">Nuclear pore protein NSP1</fullName>
    </alternativeName>
    <alternativeName>
        <fullName evidence="12">Nucleoskeletal-like protein</fullName>
    </alternativeName>
</protein>
<accession>A0A1Y1Y0G4</accession>
<dbReference type="EMBL" id="MCFE01000320">
    <property type="protein sequence ID" value="ORX91459.1"/>
    <property type="molecule type" value="Genomic_DNA"/>
</dbReference>
<reference evidence="15 16" key="1">
    <citation type="submission" date="2016-07" db="EMBL/GenBank/DDBJ databases">
        <title>Pervasive Adenine N6-methylation of Active Genes in Fungi.</title>
        <authorList>
            <consortium name="DOE Joint Genome Institute"/>
            <person name="Mondo S.J."/>
            <person name="Dannebaum R.O."/>
            <person name="Kuo R.C."/>
            <person name="Labutti K."/>
            <person name="Haridas S."/>
            <person name="Kuo A."/>
            <person name="Salamov A."/>
            <person name="Ahrendt S.R."/>
            <person name="Lipzen A."/>
            <person name="Sullivan W."/>
            <person name="Andreopoulos W.B."/>
            <person name="Clum A."/>
            <person name="Lindquist E."/>
            <person name="Daum C."/>
            <person name="Ramamoorthy G.K."/>
            <person name="Gryganskyi A."/>
            <person name="Culley D."/>
            <person name="Magnuson J.K."/>
            <person name="James T.Y."/>
            <person name="O'Malley M.A."/>
            <person name="Stajich J.E."/>
            <person name="Spatafora J.W."/>
            <person name="Visel A."/>
            <person name="Grigoriev I.V."/>
        </authorList>
    </citation>
    <scope>NUCLEOTIDE SEQUENCE [LARGE SCALE GENOMIC DNA]</scope>
    <source>
        <strain evidence="15 16">CBS 931.73</strain>
    </source>
</reference>
<dbReference type="GO" id="GO:0006405">
    <property type="term" value="P:RNA export from nucleus"/>
    <property type="evidence" value="ECO:0007669"/>
    <property type="project" value="TreeGrafter"/>
</dbReference>
<organism evidence="15 16">
    <name type="scientific">Basidiobolus meristosporus CBS 931.73</name>
    <dbReference type="NCBI Taxonomy" id="1314790"/>
    <lineage>
        <taxon>Eukaryota</taxon>
        <taxon>Fungi</taxon>
        <taxon>Fungi incertae sedis</taxon>
        <taxon>Zoopagomycota</taxon>
        <taxon>Entomophthoromycotina</taxon>
        <taxon>Basidiobolomycetes</taxon>
        <taxon>Basidiobolales</taxon>
        <taxon>Basidiobolaceae</taxon>
        <taxon>Basidiobolus</taxon>
    </lineage>
</organism>
<keyword evidence="13" id="KW-0175">Coiled coil</keyword>
<proteinExistence type="inferred from homology"/>
<keyword evidence="4" id="KW-0813">Transport</keyword>
<dbReference type="InterPro" id="IPR007758">
    <property type="entry name" value="Nucleoporin_NSP1_C"/>
</dbReference>
<dbReference type="AlphaFoldDB" id="A0A1Y1Y0G4"/>
<evidence type="ECO:0000313" key="16">
    <source>
        <dbReference type="Proteomes" id="UP000193498"/>
    </source>
</evidence>
<name>A0A1Y1Y0G4_9FUNG</name>
<evidence type="ECO:0000256" key="11">
    <source>
        <dbReference type="ARBA" id="ARBA00078941"/>
    </source>
</evidence>
<keyword evidence="6" id="KW-0653">Protein transport</keyword>
<sequence>MDEILNKWSSELTQYTKKFHEQAVEVAEWDRVLVENGEKISKLYTETVAAEATQANIDQNLEYIDSQQQELSSILDAYESQVRELLDGGLARGEGVQPADEEREKAYNLAEGLNKQLDDMSKNLATMIDEINQSAVLSGTKEAQDDEDPIAQIVQILNAHLTSLEWIDQNSSSLNAQLKDVSSTQSSLMQSRNM</sequence>
<dbReference type="GO" id="GO:0017056">
    <property type="term" value="F:structural constituent of nuclear pore"/>
    <property type="evidence" value="ECO:0007669"/>
    <property type="project" value="InterPro"/>
</dbReference>
<evidence type="ECO:0000256" key="12">
    <source>
        <dbReference type="ARBA" id="ARBA00081079"/>
    </source>
</evidence>
<gene>
    <name evidence="15" type="ORF">K493DRAFT_227920</name>
</gene>
<evidence type="ECO:0000256" key="8">
    <source>
        <dbReference type="ARBA" id="ARBA00023132"/>
    </source>
</evidence>
<comment type="subcellular location">
    <subcellularLocation>
        <location evidence="2">Nucleus membrane</location>
        <topology evidence="2">Peripheral membrane protein</topology>
        <orientation evidence="2">Nucleoplasmic side</orientation>
    </subcellularLocation>
    <subcellularLocation>
        <location evidence="1">Nucleus</location>
        <location evidence="1">Nuclear pore complex</location>
    </subcellularLocation>
</comment>
<feature type="coiled-coil region" evidence="13">
    <location>
        <begin position="103"/>
        <end position="130"/>
    </location>
</feature>